<dbReference type="Gene3D" id="3.40.50.1820">
    <property type="entry name" value="alpha/beta hydrolase"/>
    <property type="match status" value="1"/>
</dbReference>
<name>A0A4R5NB11_9LACO</name>
<organism evidence="2 3">
    <name type="scientific">Leuconostoc fallax</name>
    <dbReference type="NCBI Taxonomy" id="1251"/>
    <lineage>
        <taxon>Bacteria</taxon>
        <taxon>Bacillati</taxon>
        <taxon>Bacillota</taxon>
        <taxon>Bacilli</taxon>
        <taxon>Lactobacillales</taxon>
        <taxon>Lactobacillaceae</taxon>
        <taxon>Leuconostoc</taxon>
    </lineage>
</organism>
<evidence type="ECO:0000256" key="1">
    <source>
        <dbReference type="SAM" id="Phobius"/>
    </source>
</evidence>
<dbReference type="SUPFAM" id="SSF53474">
    <property type="entry name" value="alpha/beta-Hydrolases"/>
    <property type="match status" value="1"/>
</dbReference>
<keyword evidence="1" id="KW-0812">Transmembrane</keyword>
<gene>
    <name evidence="2" type="ORF">C5L23_000869</name>
</gene>
<evidence type="ECO:0000313" key="2">
    <source>
        <dbReference type="EMBL" id="TDG69407.1"/>
    </source>
</evidence>
<evidence type="ECO:0000313" key="3">
    <source>
        <dbReference type="Proteomes" id="UP000295681"/>
    </source>
</evidence>
<comment type="caution">
    <text evidence="2">The sequence shown here is derived from an EMBL/GenBank/DDBJ whole genome shotgun (WGS) entry which is preliminary data.</text>
</comment>
<sequence>MTFTKKWVILTVAFILIIVTSMVVILNTVGAKKVHRENATIVFLHGYGSSARASNKLADATQSRLSIRNRKVIRINRDGKFKINHQQISRAGNIFQLEFTDKQTSEKDETKYLAHFMKTLKMQGIKTISLSGHSMGANVGLRYNMDKTYQTTAYPKVDKLVTIAAPFNMGINYPNMKKEFQHNRINKKTQLPLYQDDNFKYFYKNRHNLNPQLAIMNIFGDIGDQSDGVVTNFSSQALRFFVSKKQRYVEMSVTGEHVQHSQIRDNQTVTRQVAEFLNQ</sequence>
<proteinExistence type="predicted"/>
<dbReference type="STRING" id="907931.GCA_000165675_00359"/>
<keyword evidence="1" id="KW-0472">Membrane</keyword>
<keyword evidence="1" id="KW-1133">Transmembrane helix</keyword>
<keyword evidence="3" id="KW-1185">Reference proteome</keyword>
<dbReference type="EMBL" id="PUFI01000005">
    <property type="protein sequence ID" value="TDG69407.1"/>
    <property type="molecule type" value="Genomic_DNA"/>
</dbReference>
<dbReference type="AlphaFoldDB" id="A0A4R5NB11"/>
<dbReference type="InterPro" id="IPR029058">
    <property type="entry name" value="AB_hydrolase_fold"/>
</dbReference>
<reference evidence="2 3" key="1">
    <citation type="journal article" date="2019" name="Appl. Microbiol. Biotechnol.">
        <title>Uncovering carbohydrate metabolism through a genotype-phenotype association study of 56 lactic acid bacteria genomes.</title>
        <authorList>
            <person name="Buron-Moles G."/>
            <person name="Chailyan A."/>
            <person name="Dolejs I."/>
            <person name="Forster J."/>
            <person name="Miks M.H."/>
        </authorList>
    </citation>
    <scope>NUCLEOTIDE SEQUENCE [LARGE SCALE GENOMIC DNA]</scope>
    <source>
        <strain evidence="2 3">ATCC 700006</strain>
    </source>
</reference>
<dbReference type="Proteomes" id="UP000295681">
    <property type="component" value="Unassembled WGS sequence"/>
</dbReference>
<dbReference type="RefSeq" id="WP_133264146.1">
    <property type="nucleotide sequence ID" value="NZ_JAGYGP010000006.1"/>
</dbReference>
<accession>A0A4R5NB11</accession>
<dbReference type="Pfam" id="PF06028">
    <property type="entry name" value="DUF915"/>
    <property type="match status" value="1"/>
</dbReference>
<feature type="transmembrane region" description="Helical" evidence="1">
    <location>
        <begin position="7"/>
        <end position="26"/>
    </location>
</feature>
<evidence type="ECO:0008006" key="4">
    <source>
        <dbReference type="Google" id="ProtNLM"/>
    </source>
</evidence>
<protein>
    <recommendedName>
        <fullName evidence="4">Serine aminopeptidase S33 domain-containing protein</fullName>
    </recommendedName>
</protein>
<dbReference type="InterPro" id="IPR010315">
    <property type="entry name" value="DUF915_hydro-like"/>
</dbReference>